<gene>
    <name evidence="3" type="ORF">E6W36_15600</name>
</gene>
<feature type="domain" description="TonB C-terminal" evidence="2">
    <location>
        <begin position="11"/>
        <end position="56"/>
    </location>
</feature>
<feature type="compositionally biased region" description="Basic residues" evidence="1">
    <location>
        <begin position="1"/>
        <end position="12"/>
    </location>
</feature>
<name>A0A4D7C8L2_9SPHN</name>
<proteinExistence type="predicted"/>
<organism evidence="3 4">
    <name type="scientific">Hankyongella ginsenosidimutans</name>
    <dbReference type="NCBI Taxonomy" id="1763828"/>
    <lineage>
        <taxon>Bacteria</taxon>
        <taxon>Pseudomonadati</taxon>
        <taxon>Pseudomonadota</taxon>
        <taxon>Alphaproteobacteria</taxon>
        <taxon>Sphingomonadales</taxon>
        <taxon>Sphingomonadaceae</taxon>
        <taxon>Hankyongella</taxon>
    </lineage>
</organism>
<evidence type="ECO:0000313" key="3">
    <source>
        <dbReference type="EMBL" id="QCI80595.1"/>
    </source>
</evidence>
<keyword evidence="4" id="KW-1185">Reference proteome</keyword>
<dbReference type="Pfam" id="PF03544">
    <property type="entry name" value="TonB_C"/>
    <property type="match status" value="1"/>
</dbReference>
<dbReference type="Gene3D" id="3.30.1150.10">
    <property type="match status" value="1"/>
</dbReference>
<accession>A0A4D7C8L2</accession>
<dbReference type="EMBL" id="CP039704">
    <property type="protein sequence ID" value="QCI80595.1"/>
    <property type="molecule type" value="Genomic_DNA"/>
</dbReference>
<dbReference type="Proteomes" id="UP000298714">
    <property type="component" value="Chromosome"/>
</dbReference>
<dbReference type="SUPFAM" id="SSF74653">
    <property type="entry name" value="TolA/TonB C-terminal domain"/>
    <property type="match status" value="1"/>
</dbReference>
<dbReference type="KEGG" id="hgn:E6W36_15600"/>
<feature type="region of interest" description="Disordered" evidence="1">
    <location>
        <begin position="1"/>
        <end position="21"/>
    </location>
</feature>
<sequence>MNPTRARHRSARKRGDQGLLSIEADGKISNIEVTQSSGSDILDRESQKSSKRLVSFRHHLPVQPKLSCRFPGSSAK</sequence>
<protein>
    <recommendedName>
        <fullName evidence="2">TonB C-terminal domain-containing protein</fullName>
    </recommendedName>
</protein>
<dbReference type="RefSeq" id="WP_222874530.1">
    <property type="nucleotide sequence ID" value="NZ_CP039704.1"/>
</dbReference>
<evidence type="ECO:0000313" key="4">
    <source>
        <dbReference type="Proteomes" id="UP000298714"/>
    </source>
</evidence>
<dbReference type="InterPro" id="IPR037682">
    <property type="entry name" value="TonB_C"/>
</dbReference>
<dbReference type="GO" id="GO:0055085">
    <property type="term" value="P:transmembrane transport"/>
    <property type="evidence" value="ECO:0007669"/>
    <property type="project" value="InterPro"/>
</dbReference>
<evidence type="ECO:0000259" key="2">
    <source>
        <dbReference type="Pfam" id="PF03544"/>
    </source>
</evidence>
<evidence type="ECO:0000256" key="1">
    <source>
        <dbReference type="SAM" id="MobiDB-lite"/>
    </source>
</evidence>
<reference evidence="4" key="1">
    <citation type="submission" date="2019-04" db="EMBL/GenBank/DDBJ databases">
        <title>Complete genome sequence of Sphingomonas sp. W1-2-3.</title>
        <authorList>
            <person name="Im W.T."/>
        </authorList>
    </citation>
    <scope>NUCLEOTIDE SEQUENCE [LARGE SCALE GENOMIC DNA]</scope>
    <source>
        <strain evidence="4">W1-2-3</strain>
    </source>
</reference>
<dbReference type="AlphaFoldDB" id="A0A4D7C8L2"/>